<feature type="transmembrane region" description="Helical" evidence="1">
    <location>
        <begin position="120"/>
        <end position="151"/>
    </location>
</feature>
<feature type="transmembrane region" description="Helical" evidence="1">
    <location>
        <begin position="35"/>
        <end position="61"/>
    </location>
</feature>
<feature type="transmembrane region" description="Helical" evidence="1">
    <location>
        <begin position="68"/>
        <end position="89"/>
    </location>
</feature>
<keyword evidence="1" id="KW-1133">Transmembrane helix</keyword>
<keyword evidence="1" id="KW-0472">Membrane</keyword>
<evidence type="ECO:0000256" key="1">
    <source>
        <dbReference type="SAM" id="Phobius"/>
    </source>
</evidence>
<dbReference type="EMBL" id="UOFL01000228">
    <property type="protein sequence ID" value="VAW81833.1"/>
    <property type="molecule type" value="Genomic_DNA"/>
</dbReference>
<gene>
    <name evidence="2" type="ORF">MNBD_GAMMA12-1997</name>
</gene>
<sequence length="154" mass="17052">MDSDYETTQPEVIEKELSRKISNTILNSVGGTKPWLLFSGIGLIIFAVFTLIDFFSIYSILSRSPTMLAMGIMYLLTGIVQMLLGIHLIKYNFAIDRLLISREASCLEASLAVQRKFWKLAGVFVAISLALLLLKSLIGVNGIMLGIFGVLRGY</sequence>
<proteinExistence type="predicted"/>
<protein>
    <submittedName>
        <fullName evidence="2">Uncharacterized protein</fullName>
    </submittedName>
</protein>
<organism evidence="2">
    <name type="scientific">hydrothermal vent metagenome</name>
    <dbReference type="NCBI Taxonomy" id="652676"/>
    <lineage>
        <taxon>unclassified sequences</taxon>
        <taxon>metagenomes</taxon>
        <taxon>ecological metagenomes</taxon>
    </lineage>
</organism>
<name>A0A3B0Z0R3_9ZZZZ</name>
<reference evidence="2" key="1">
    <citation type="submission" date="2018-06" db="EMBL/GenBank/DDBJ databases">
        <authorList>
            <person name="Zhirakovskaya E."/>
        </authorList>
    </citation>
    <scope>NUCLEOTIDE SEQUENCE</scope>
</reference>
<evidence type="ECO:0000313" key="2">
    <source>
        <dbReference type="EMBL" id="VAW81833.1"/>
    </source>
</evidence>
<keyword evidence="1" id="KW-0812">Transmembrane</keyword>
<dbReference type="AlphaFoldDB" id="A0A3B0Z0R3"/>
<accession>A0A3B0Z0R3</accession>